<evidence type="ECO:0000259" key="2">
    <source>
        <dbReference type="Pfam" id="PF02308"/>
    </source>
</evidence>
<dbReference type="RefSeq" id="WP_184481246.1">
    <property type="nucleotide sequence ID" value="NZ_JACIJE010000001.1"/>
</dbReference>
<gene>
    <name evidence="4" type="ORF">FHS88_000668</name>
</gene>
<evidence type="ECO:0000313" key="5">
    <source>
        <dbReference type="Proteomes" id="UP000562254"/>
    </source>
</evidence>
<protein>
    <submittedName>
        <fullName evidence="4">Uncharacterized membrane protein (DUF4010 family)</fullName>
    </submittedName>
</protein>
<dbReference type="PANTHER" id="PTHR39084:SF1">
    <property type="entry name" value="DUF4010 DOMAIN-CONTAINING PROTEIN"/>
    <property type="match status" value="1"/>
</dbReference>
<accession>A0A840XJ98</accession>
<sequence length="421" mass="41500">MDGDDLIRRLAVALAIGLLVGAERHWREREDAPGRRTAGVRTFALVGLAGGVLGALALAAGPVGGAVLLAAGMLAMVTVLLPFALREADAENRFSATSVVAAVATFALGALAVQGQMAAAGAAAVAMTAVLAARESLHGLMARITWAELRSAILLLSMTLVALPLVPDEPIPWLAGVNPHQVWMLAILLAGVSFLGYLAVKLGGERAGLLLAGAAGGLVASTAVTLANAAASRRGGPARALAAGTLVSGAVSCLRTTVLALVVAPATGRAVAPALLAAALAMALTALVLAGRRATAAEAAKAPANPFEIGTVLRMAGLLALVGTLARLGAERLGGAAVVAIAAVTGLTDVDAITLSVPLLAPEVISPRLAARAVAVAVASNIVAKAAYAAVLGSRGHAWPVGLGSALALLAALAGIAAAER</sequence>
<dbReference type="AlphaFoldDB" id="A0A840XJ98"/>
<dbReference type="Proteomes" id="UP000562254">
    <property type="component" value="Unassembled WGS sequence"/>
</dbReference>
<feature type="transmembrane region" description="Helical" evidence="1">
    <location>
        <begin position="119"/>
        <end position="137"/>
    </location>
</feature>
<keyword evidence="1" id="KW-0812">Transmembrane</keyword>
<evidence type="ECO:0000313" key="4">
    <source>
        <dbReference type="EMBL" id="MBB5688558.1"/>
    </source>
</evidence>
<reference evidence="4 5" key="1">
    <citation type="submission" date="2020-08" db="EMBL/GenBank/DDBJ databases">
        <title>Genomic Encyclopedia of Type Strains, Phase IV (KMG-IV): sequencing the most valuable type-strain genomes for metagenomic binning, comparative biology and taxonomic classification.</title>
        <authorList>
            <person name="Goeker M."/>
        </authorList>
    </citation>
    <scope>NUCLEOTIDE SEQUENCE [LARGE SCALE GENOMIC DNA]</scope>
    <source>
        <strain evidence="4 5">DSM 25895</strain>
    </source>
</reference>
<dbReference type="InterPro" id="IPR025105">
    <property type="entry name" value="DUF4010"/>
</dbReference>
<dbReference type="PANTHER" id="PTHR39084">
    <property type="entry name" value="MEMBRANE PROTEIN-RELATED"/>
    <property type="match status" value="1"/>
</dbReference>
<feature type="transmembrane region" description="Helical" evidence="1">
    <location>
        <begin position="240"/>
        <end position="264"/>
    </location>
</feature>
<evidence type="ECO:0000259" key="3">
    <source>
        <dbReference type="Pfam" id="PF13194"/>
    </source>
</evidence>
<feature type="transmembrane region" description="Helical" evidence="1">
    <location>
        <begin position="398"/>
        <end position="419"/>
    </location>
</feature>
<evidence type="ECO:0000256" key="1">
    <source>
        <dbReference type="SAM" id="Phobius"/>
    </source>
</evidence>
<feature type="transmembrane region" description="Helical" evidence="1">
    <location>
        <begin position="149"/>
        <end position="167"/>
    </location>
</feature>
<comment type="caution">
    <text evidence="4">The sequence shown here is derived from an EMBL/GenBank/DDBJ whole genome shotgun (WGS) entry which is preliminary data.</text>
</comment>
<feature type="transmembrane region" description="Helical" evidence="1">
    <location>
        <begin position="94"/>
        <end position="113"/>
    </location>
</feature>
<organism evidence="4 5">
    <name type="scientific">Neoroseomonas alkaliterrae</name>
    <dbReference type="NCBI Taxonomy" id="1452450"/>
    <lineage>
        <taxon>Bacteria</taxon>
        <taxon>Pseudomonadati</taxon>
        <taxon>Pseudomonadota</taxon>
        <taxon>Alphaproteobacteria</taxon>
        <taxon>Acetobacterales</taxon>
        <taxon>Acetobacteraceae</taxon>
        <taxon>Neoroseomonas</taxon>
    </lineage>
</organism>
<name>A0A840XJ98_9PROT</name>
<feature type="transmembrane region" description="Helical" evidence="1">
    <location>
        <begin position="373"/>
        <end position="392"/>
    </location>
</feature>
<dbReference type="InterPro" id="IPR049177">
    <property type="entry name" value="MgtC_SapB_SrpB_YhiD_N"/>
</dbReference>
<feature type="transmembrane region" description="Helical" evidence="1">
    <location>
        <begin position="182"/>
        <end position="200"/>
    </location>
</feature>
<feature type="transmembrane region" description="Helical" evidence="1">
    <location>
        <begin position="336"/>
        <end position="361"/>
    </location>
</feature>
<dbReference type="EMBL" id="JACIJE010000001">
    <property type="protein sequence ID" value="MBB5688558.1"/>
    <property type="molecule type" value="Genomic_DNA"/>
</dbReference>
<feature type="transmembrane region" description="Helical" evidence="1">
    <location>
        <begin position="38"/>
        <end position="60"/>
    </location>
</feature>
<keyword evidence="1" id="KW-0472">Membrane</keyword>
<dbReference type="Pfam" id="PF13194">
    <property type="entry name" value="DUF4010"/>
    <property type="match status" value="1"/>
</dbReference>
<proteinExistence type="predicted"/>
<feature type="transmembrane region" description="Helical" evidence="1">
    <location>
        <begin position="66"/>
        <end position="85"/>
    </location>
</feature>
<keyword evidence="1" id="KW-1133">Transmembrane helix</keyword>
<feature type="transmembrane region" description="Helical" evidence="1">
    <location>
        <begin position="270"/>
        <end position="290"/>
    </location>
</feature>
<dbReference type="Pfam" id="PF02308">
    <property type="entry name" value="MgtC"/>
    <property type="match status" value="1"/>
</dbReference>
<feature type="domain" description="MgtC/SapB/SrpB/YhiD N-terminal" evidence="2">
    <location>
        <begin position="10"/>
        <end position="138"/>
    </location>
</feature>
<feature type="transmembrane region" description="Helical" evidence="1">
    <location>
        <begin position="311"/>
        <end position="330"/>
    </location>
</feature>
<feature type="domain" description="DUF4010" evidence="3">
    <location>
        <begin position="187"/>
        <end position="393"/>
    </location>
</feature>
<keyword evidence="5" id="KW-1185">Reference proteome</keyword>